<feature type="region of interest" description="Disordered" evidence="1">
    <location>
        <begin position="1"/>
        <end position="32"/>
    </location>
</feature>
<evidence type="ECO:0000313" key="2">
    <source>
        <dbReference type="EMBL" id="KMO27182.1"/>
    </source>
</evidence>
<dbReference type="EMBL" id="LABX01000337">
    <property type="protein sequence ID" value="KMO27182.1"/>
    <property type="molecule type" value="Genomic_DNA"/>
</dbReference>
<dbReference type="AlphaFoldDB" id="A0A0J6S0V1"/>
<reference evidence="2 3" key="1">
    <citation type="submission" date="2015-03" db="EMBL/GenBank/DDBJ databases">
        <title>Genome sequencing of Methylobacterium aquaticum DSM16371 type strain.</title>
        <authorList>
            <person name="Chaudhry V."/>
            <person name="Patil P.B."/>
        </authorList>
    </citation>
    <scope>NUCLEOTIDE SEQUENCE [LARGE SCALE GENOMIC DNA]</scope>
    <source>
        <strain evidence="2 3">DSM 16371</strain>
    </source>
</reference>
<evidence type="ECO:0000313" key="3">
    <source>
        <dbReference type="Proteomes" id="UP000035929"/>
    </source>
</evidence>
<name>A0A0J6S0V1_9HYPH</name>
<sequence length="66" mass="7470">MLSLDEKSQIQALERTRPSRPVMPDRPETQTHDYIRHGTTTLFAELDVLAGTVIRRCMQGSSQNVS</sequence>
<evidence type="ECO:0000256" key="1">
    <source>
        <dbReference type="SAM" id="MobiDB-lite"/>
    </source>
</evidence>
<feature type="compositionally biased region" description="Basic and acidic residues" evidence="1">
    <location>
        <begin position="23"/>
        <end position="32"/>
    </location>
</feature>
<evidence type="ECO:0008006" key="4">
    <source>
        <dbReference type="Google" id="ProtNLM"/>
    </source>
</evidence>
<organism evidence="2 3">
    <name type="scientific">Methylobacterium aquaticum</name>
    <dbReference type="NCBI Taxonomy" id="270351"/>
    <lineage>
        <taxon>Bacteria</taxon>
        <taxon>Pseudomonadati</taxon>
        <taxon>Pseudomonadota</taxon>
        <taxon>Alphaproteobacteria</taxon>
        <taxon>Hyphomicrobiales</taxon>
        <taxon>Methylobacteriaceae</taxon>
        <taxon>Methylobacterium</taxon>
    </lineage>
</organism>
<feature type="non-terminal residue" evidence="2">
    <location>
        <position position="66"/>
    </location>
</feature>
<accession>A0A0J6S0V1</accession>
<dbReference type="Proteomes" id="UP000035929">
    <property type="component" value="Unassembled WGS sequence"/>
</dbReference>
<proteinExistence type="predicted"/>
<gene>
    <name evidence="2" type="ORF">VP06_31475</name>
</gene>
<protein>
    <recommendedName>
        <fullName evidence="4">Transposase</fullName>
    </recommendedName>
</protein>
<comment type="caution">
    <text evidence="2">The sequence shown here is derived from an EMBL/GenBank/DDBJ whole genome shotgun (WGS) entry which is preliminary data.</text>
</comment>